<evidence type="ECO:0000313" key="2">
    <source>
        <dbReference type="Proteomes" id="UP000217257"/>
    </source>
</evidence>
<accession>A0A250JBL4</accession>
<dbReference type="Proteomes" id="UP000217257">
    <property type="component" value="Chromosome"/>
</dbReference>
<dbReference type="Pfam" id="PF00106">
    <property type="entry name" value="adh_short"/>
    <property type="match status" value="1"/>
</dbReference>
<dbReference type="InterPro" id="IPR002347">
    <property type="entry name" value="SDR_fam"/>
</dbReference>
<dbReference type="Gene3D" id="3.40.50.720">
    <property type="entry name" value="NAD(P)-binding Rossmann-like Domain"/>
    <property type="match status" value="1"/>
</dbReference>
<evidence type="ECO:0000313" key="1">
    <source>
        <dbReference type="EMBL" id="ATB41295.1"/>
    </source>
</evidence>
<name>A0A250JBL4_9BACT</name>
<dbReference type="RefSeq" id="WP_095989038.1">
    <property type="nucleotide sequence ID" value="NZ_CP022098.1"/>
</dbReference>
<dbReference type="SUPFAM" id="SSF51735">
    <property type="entry name" value="NAD(P)-binding Rossmann-fold domains"/>
    <property type="match status" value="1"/>
</dbReference>
<reference evidence="1 2" key="1">
    <citation type="submission" date="2017-06" db="EMBL/GenBank/DDBJ databases">
        <title>Sequencing and comparative analysis of myxobacterial genomes.</title>
        <authorList>
            <person name="Rupp O."/>
            <person name="Goesmann A."/>
            <person name="Sogaard-Andersen L."/>
        </authorList>
    </citation>
    <scope>NUCLEOTIDE SEQUENCE [LARGE SCALE GENOMIC DNA]</scope>
    <source>
        <strain evidence="1 2">DSM 52655</strain>
    </source>
</reference>
<dbReference type="EMBL" id="CP022098">
    <property type="protein sequence ID" value="ATB41295.1"/>
    <property type="molecule type" value="Genomic_DNA"/>
</dbReference>
<proteinExistence type="predicted"/>
<gene>
    <name evidence="1" type="ORF">CYFUS_006760</name>
</gene>
<protein>
    <submittedName>
        <fullName evidence="1">D-beta-hydroxybutyrate dehydrogenase</fullName>
    </submittedName>
</protein>
<dbReference type="AlphaFoldDB" id="A0A250JBL4"/>
<sequence length="60" mass="6012">MGTLTDRCALVTGAASGIGQAIAEALGAQGVRVLVSDLDEAGARGGRAQPQRHRAAARVL</sequence>
<dbReference type="KEGG" id="cfus:CYFUS_006760"/>
<organism evidence="1 2">
    <name type="scientific">Cystobacter fuscus</name>
    <dbReference type="NCBI Taxonomy" id="43"/>
    <lineage>
        <taxon>Bacteria</taxon>
        <taxon>Pseudomonadati</taxon>
        <taxon>Myxococcota</taxon>
        <taxon>Myxococcia</taxon>
        <taxon>Myxococcales</taxon>
        <taxon>Cystobacterineae</taxon>
        <taxon>Archangiaceae</taxon>
        <taxon>Cystobacter</taxon>
    </lineage>
</organism>
<dbReference type="InterPro" id="IPR036291">
    <property type="entry name" value="NAD(P)-bd_dom_sf"/>
</dbReference>